<keyword evidence="2" id="KW-1185">Reference proteome</keyword>
<organism evidence="1 2">
    <name type="scientific">Russula earlei</name>
    <dbReference type="NCBI Taxonomy" id="71964"/>
    <lineage>
        <taxon>Eukaryota</taxon>
        <taxon>Fungi</taxon>
        <taxon>Dikarya</taxon>
        <taxon>Basidiomycota</taxon>
        <taxon>Agaricomycotina</taxon>
        <taxon>Agaricomycetes</taxon>
        <taxon>Russulales</taxon>
        <taxon>Russulaceae</taxon>
        <taxon>Russula</taxon>
    </lineage>
</organism>
<protein>
    <submittedName>
        <fullName evidence="1">Uncharacterized protein</fullName>
    </submittedName>
</protein>
<dbReference type="EMBL" id="JAGFNK010000152">
    <property type="protein sequence ID" value="KAI9464279.1"/>
    <property type="molecule type" value="Genomic_DNA"/>
</dbReference>
<gene>
    <name evidence="1" type="ORF">F5148DRAFT_1210376</name>
</gene>
<accession>A0ACC0U6P3</accession>
<sequence>MRTSFIFAMFCLAGGLVPSLAVRKEEDFFHWHRESLRLDLLARRLKALEESQSSPSWAQLPLHEQEKSEKTLHDVRYEIANLYKDDPHRQNLKFPT</sequence>
<evidence type="ECO:0000313" key="2">
    <source>
        <dbReference type="Proteomes" id="UP001207468"/>
    </source>
</evidence>
<reference evidence="1" key="1">
    <citation type="submission" date="2021-03" db="EMBL/GenBank/DDBJ databases">
        <title>Evolutionary priming and transition to the ectomycorrhizal habit in an iconic lineage of mushroom-forming fungi: is preadaptation a requirement?</title>
        <authorList>
            <consortium name="DOE Joint Genome Institute"/>
            <person name="Looney B.P."/>
            <person name="Miyauchi S."/>
            <person name="Morin E."/>
            <person name="Drula E."/>
            <person name="Courty P.E."/>
            <person name="Chicoki N."/>
            <person name="Fauchery L."/>
            <person name="Kohler A."/>
            <person name="Kuo A."/>
            <person name="LaButti K."/>
            <person name="Pangilinan J."/>
            <person name="Lipzen A."/>
            <person name="Riley R."/>
            <person name="Andreopoulos W."/>
            <person name="He G."/>
            <person name="Johnson J."/>
            <person name="Barry K.W."/>
            <person name="Grigoriev I.V."/>
            <person name="Nagy L."/>
            <person name="Hibbett D."/>
            <person name="Henrissat B."/>
            <person name="Matheny P.B."/>
            <person name="Labbe J."/>
            <person name="Martin A.F."/>
        </authorList>
    </citation>
    <scope>NUCLEOTIDE SEQUENCE</scope>
    <source>
        <strain evidence="1">BPL698</strain>
    </source>
</reference>
<dbReference type="Proteomes" id="UP001207468">
    <property type="component" value="Unassembled WGS sequence"/>
</dbReference>
<proteinExistence type="predicted"/>
<comment type="caution">
    <text evidence="1">The sequence shown here is derived from an EMBL/GenBank/DDBJ whole genome shotgun (WGS) entry which is preliminary data.</text>
</comment>
<name>A0ACC0U6P3_9AGAM</name>
<evidence type="ECO:0000313" key="1">
    <source>
        <dbReference type="EMBL" id="KAI9464279.1"/>
    </source>
</evidence>